<feature type="compositionally biased region" description="Basic and acidic residues" evidence="1">
    <location>
        <begin position="341"/>
        <end position="353"/>
    </location>
</feature>
<evidence type="ECO:0000313" key="3">
    <source>
        <dbReference type="Proteomes" id="UP000515512"/>
    </source>
</evidence>
<organism evidence="2 3">
    <name type="scientific">Nocardia huaxiensis</name>
    <dbReference type="NCBI Taxonomy" id="2755382"/>
    <lineage>
        <taxon>Bacteria</taxon>
        <taxon>Bacillati</taxon>
        <taxon>Actinomycetota</taxon>
        <taxon>Actinomycetes</taxon>
        <taxon>Mycobacteriales</taxon>
        <taxon>Nocardiaceae</taxon>
        <taxon>Nocardia</taxon>
    </lineage>
</organism>
<dbReference type="KEGG" id="nhu:H0264_25775"/>
<dbReference type="EMBL" id="CP059399">
    <property type="protein sequence ID" value="QLY28725.1"/>
    <property type="molecule type" value="Genomic_DNA"/>
</dbReference>
<protein>
    <submittedName>
        <fullName evidence="2">LRV domain-containing protein</fullName>
    </submittedName>
</protein>
<dbReference type="InterPro" id="IPR011989">
    <property type="entry name" value="ARM-like"/>
</dbReference>
<name>A0A7D6ZLQ2_9NOCA</name>
<dbReference type="InterPro" id="IPR016024">
    <property type="entry name" value="ARM-type_fold"/>
</dbReference>
<accession>A0A7D6ZLQ2</accession>
<dbReference type="AlphaFoldDB" id="A0A7D6ZLQ2"/>
<dbReference type="Gene3D" id="1.25.10.10">
    <property type="entry name" value="Leucine-rich Repeat Variant"/>
    <property type="match status" value="1"/>
</dbReference>
<dbReference type="RefSeq" id="WP_181579931.1">
    <property type="nucleotide sequence ID" value="NZ_CP059399.1"/>
</dbReference>
<dbReference type="Proteomes" id="UP000515512">
    <property type="component" value="Chromosome"/>
</dbReference>
<feature type="region of interest" description="Disordered" evidence="1">
    <location>
        <begin position="340"/>
        <end position="359"/>
    </location>
</feature>
<sequence length="404" mass="44822">MAFIYLDRAGVAQVVYDALATDPAPEIRELLAASCFASGVQRARLANDPDIRVRRRLADGPHPFRQRVDPLPDAVFATLAEDEDPQVRSAALARWPSPTMAVVDRLLADSDPHVRAVAAARGWETRPALLPAIADAPDELAYLWRKALANAHFQPDTLAALRHRGFAFLYQLAENPHLPLEMVEELARDSHPAVRLAVSMRYGLPDRTRRAIDYQVLPGDRIMPALWAATTEDTAQMRWAAESDHVGLRRSIACNPRLPGELVDHLASDVDFAVRLLLCENHPDAPVDLLWRTFFEAMVITRWDLLKHKNFPTHRLGALASSDEPEDRSLVADDPTAPAELIDHLSRDPDPRVRRSTAADPRLDRHRVLELLDDDTAVAAEASRNPNLPPETMAAILTAAGIPL</sequence>
<proteinExistence type="predicted"/>
<dbReference type="SUPFAM" id="SSF48371">
    <property type="entry name" value="ARM repeat"/>
    <property type="match status" value="1"/>
</dbReference>
<evidence type="ECO:0000313" key="2">
    <source>
        <dbReference type="EMBL" id="QLY28725.1"/>
    </source>
</evidence>
<reference evidence="2 3" key="1">
    <citation type="submission" date="2020-07" db="EMBL/GenBank/DDBJ databases">
        <authorList>
            <person name="Zhuang K."/>
            <person name="Ran Y."/>
        </authorList>
    </citation>
    <scope>NUCLEOTIDE SEQUENCE [LARGE SCALE GENOMIC DNA]</scope>
    <source>
        <strain evidence="2 3">WCH-YHL-001</strain>
    </source>
</reference>
<evidence type="ECO:0000256" key="1">
    <source>
        <dbReference type="SAM" id="MobiDB-lite"/>
    </source>
</evidence>
<keyword evidence="3" id="KW-1185">Reference proteome</keyword>
<gene>
    <name evidence="2" type="ORF">H0264_25775</name>
</gene>